<gene>
    <name evidence="1" type="ORF">OHM77_08355</name>
</gene>
<name>A0AA49FJ68_9PROT</name>
<proteinExistence type="predicted"/>
<dbReference type="EMBL" id="CP107246">
    <property type="protein sequence ID" value="WIM04712.1"/>
    <property type="molecule type" value="Genomic_DNA"/>
</dbReference>
<dbReference type="KEGG" id="npv:OHM77_08355"/>
<evidence type="ECO:0000313" key="1">
    <source>
        <dbReference type="EMBL" id="WIM04712.1"/>
    </source>
</evidence>
<accession>A0AA49FJ68</accession>
<sequence length="178" mass="20456">MSLEVVTVKKLEAAKRQLHTAITLWFADADSVSVHTLACAAHQIVHDINGKSKGDELLLDSSVIKDEYRKEYLGEMRRAMRFFKHADKDPDPDGTVELTPAITDLFILFTIIGLERFGQRHTEATTAFILFYGLKNPNLVAKEFCKRFKIEDFTSLPIVSKRKFMEQFLLVRKAQRHE</sequence>
<dbReference type="Proteomes" id="UP001234916">
    <property type="component" value="Chromosome"/>
</dbReference>
<protein>
    <submittedName>
        <fullName evidence="1">Uncharacterized protein</fullName>
    </submittedName>
</protein>
<organism evidence="1">
    <name type="scientific">Candidatus Nitricoxidivorans perseverans</name>
    <dbReference type="NCBI Taxonomy" id="2975601"/>
    <lineage>
        <taxon>Bacteria</taxon>
        <taxon>Pseudomonadati</taxon>
        <taxon>Pseudomonadota</taxon>
        <taxon>Betaproteobacteria</taxon>
        <taxon>Nitrosomonadales</taxon>
        <taxon>Sterolibacteriaceae</taxon>
        <taxon>Candidatus Nitricoxidivorans</taxon>
    </lineage>
</organism>
<dbReference type="AlphaFoldDB" id="A0AA49FJ68"/>
<reference evidence="1" key="1">
    <citation type="journal article" date="2023" name="Nat. Microbiol.">
        <title>Enrichment and characterization of a nitric oxide-reducing microbial community in a continuous bioreactor.</title>
        <authorList>
            <person name="Garrido-Amador P."/>
            <person name="Stortenbeker N."/>
            <person name="Wessels H.J.C.T."/>
            <person name="Speth D.R."/>
            <person name="Garcia-Heredia I."/>
            <person name="Kartal B."/>
        </authorList>
    </citation>
    <scope>NUCLEOTIDE SEQUENCE</scope>
    <source>
        <strain evidence="1">MAG1</strain>
    </source>
</reference>